<gene>
    <name evidence="3" type="ORF">pEpSNUABM08_55</name>
</gene>
<keyword evidence="4" id="KW-1185">Reference proteome</keyword>
<dbReference type="Proteomes" id="UP000325507">
    <property type="component" value="Segment"/>
</dbReference>
<dbReference type="Pfam" id="PF24582">
    <property type="entry name" value="DUF7609"/>
    <property type="match status" value="1"/>
</dbReference>
<organism evidence="3 4">
    <name type="scientific">Erwinia phage pEp_SNUABM_08</name>
    <dbReference type="NCBI Taxonomy" id="2593268"/>
    <lineage>
        <taxon>Viruses</taxon>
        <taxon>Duplodnaviria</taxon>
        <taxon>Heunggongvirae</taxon>
        <taxon>Uroviricota</taxon>
        <taxon>Caudoviricetes</taxon>
        <taxon>Casjensviridae</taxon>
        <taxon>Gwanakrovirus</taxon>
        <taxon>Gwanakrovirus SNUABM08</taxon>
    </lineage>
</organism>
<sequence>MTDQLSIAMQMPDDGVQKGSRKQPSSLTSQIAALEIGECCSKIVAVDKDYLSSLSSIKKGLSDGAYSSVKGAKNRNGMAEAEFSIETSHTITANGHIYAMAIIKRLK</sequence>
<evidence type="ECO:0000313" key="3">
    <source>
        <dbReference type="EMBL" id="QEQ94802.1"/>
    </source>
</evidence>
<proteinExistence type="predicted"/>
<evidence type="ECO:0000259" key="2">
    <source>
        <dbReference type="Pfam" id="PF24582"/>
    </source>
</evidence>
<accession>A0A5J6DAA1</accession>
<feature type="region of interest" description="Disordered" evidence="1">
    <location>
        <begin position="1"/>
        <end position="24"/>
    </location>
</feature>
<protein>
    <recommendedName>
        <fullName evidence="2">DUF7609 domain-containing protein</fullName>
    </recommendedName>
</protein>
<feature type="domain" description="DUF7609" evidence="2">
    <location>
        <begin position="25"/>
        <end position="106"/>
    </location>
</feature>
<evidence type="ECO:0000313" key="4">
    <source>
        <dbReference type="Proteomes" id="UP000325507"/>
    </source>
</evidence>
<dbReference type="EMBL" id="MN184886">
    <property type="protein sequence ID" value="QEQ94802.1"/>
    <property type="molecule type" value="Genomic_DNA"/>
</dbReference>
<evidence type="ECO:0000256" key="1">
    <source>
        <dbReference type="SAM" id="MobiDB-lite"/>
    </source>
</evidence>
<reference evidence="3 4" key="1">
    <citation type="submission" date="2019-07" db="EMBL/GenBank/DDBJ databases">
        <title>Complete genome sequence of bacteriophage infecting Erwinia pyrifoliae.</title>
        <authorList>
            <person name="Kim S.G."/>
            <person name="Park S.C."/>
        </authorList>
    </citation>
    <scope>NUCLEOTIDE SEQUENCE [LARGE SCALE GENOMIC DNA]</scope>
</reference>
<dbReference type="InterPro" id="IPR056028">
    <property type="entry name" value="DUF7609"/>
</dbReference>
<name>A0A5J6DAA1_9CAUD</name>